<dbReference type="OrthoDB" id="3634826at2759"/>
<reference evidence="2" key="2">
    <citation type="journal article" date="2022" name="Microb. Genom.">
        <title>A chromosome-scale genome assembly of the tomato pathogen Cladosporium fulvum reveals a compartmentalized genome architecture and the presence of a dispensable chromosome.</title>
        <authorList>
            <person name="Zaccaron A.Z."/>
            <person name="Chen L.H."/>
            <person name="Samaras A."/>
            <person name="Stergiopoulos I."/>
        </authorList>
    </citation>
    <scope>NUCLEOTIDE SEQUENCE</scope>
    <source>
        <strain evidence="2">Race5_Kim</strain>
    </source>
</reference>
<dbReference type="EMBL" id="CP090166">
    <property type="protein sequence ID" value="UJO16963.1"/>
    <property type="molecule type" value="Genomic_DNA"/>
</dbReference>
<evidence type="ECO:0000313" key="3">
    <source>
        <dbReference type="Proteomes" id="UP000756132"/>
    </source>
</evidence>
<name>A0A9Q8P8B5_PASFU</name>
<dbReference type="GeneID" id="71985154"/>
<dbReference type="RefSeq" id="XP_047761329.1">
    <property type="nucleotide sequence ID" value="XM_047904424.1"/>
</dbReference>
<accession>A0A9Q8P8B5</accession>
<dbReference type="Proteomes" id="UP000756132">
    <property type="component" value="Chromosome 4"/>
</dbReference>
<keyword evidence="3" id="KW-1185">Reference proteome</keyword>
<organism evidence="2 3">
    <name type="scientific">Passalora fulva</name>
    <name type="common">Tomato leaf mold</name>
    <name type="synonym">Cladosporium fulvum</name>
    <dbReference type="NCBI Taxonomy" id="5499"/>
    <lineage>
        <taxon>Eukaryota</taxon>
        <taxon>Fungi</taxon>
        <taxon>Dikarya</taxon>
        <taxon>Ascomycota</taxon>
        <taxon>Pezizomycotina</taxon>
        <taxon>Dothideomycetes</taxon>
        <taxon>Dothideomycetidae</taxon>
        <taxon>Mycosphaerellales</taxon>
        <taxon>Mycosphaerellaceae</taxon>
        <taxon>Fulvia</taxon>
    </lineage>
</organism>
<dbReference type="OMA" id="NNRTADK"/>
<proteinExistence type="predicted"/>
<evidence type="ECO:0000256" key="1">
    <source>
        <dbReference type="SAM" id="MobiDB-lite"/>
    </source>
</evidence>
<sequence length="184" mass="19606">MSAPPFKFPPAPADDDTTANSNTTTTLPLRALLNEGAATGHEPLQNKYATHPLVMFDNNRTADKNLVGAWSALMNLGRKGDAEKIRKIGNTTFGEKQFEGAISTAITHGSGDPPAEEDVAAAGFARVEVAPGLEDPSGDDRETAKKCLATAARAFGDLRQQGIAEKIDVVFKSAFGESIEEYWV</sequence>
<feature type="compositionally biased region" description="Pro residues" evidence="1">
    <location>
        <begin position="1"/>
        <end position="12"/>
    </location>
</feature>
<gene>
    <name evidence="2" type="ORF">CLAFUR5_05276</name>
</gene>
<dbReference type="KEGG" id="ffu:CLAFUR5_05276"/>
<dbReference type="AlphaFoldDB" id="A0A9Q8P8B5"/>
<protein>
    <submittedName>
        <fullName evidence="2">Uncharacterized protein</fullName>
    </submittedName>
</protein>
<feature type="region of interest" description="Disordered" evidence="1">
    <location>
        <begin position="1"/>
        <end position="23"/>
    </location>
</feature>
<reference evidence="2" key="1">
    <citation type="submission" date="2021-12" db="EMBL/GenBank/DDBJ databases">
        <authorList>
            <person name="Zaccaron A."/>
            <person name="Stergiopoulos I."/>
        </authorList>
    </citation>
    <scope>NUCLEOTIDE SEQUENCE</scope>
    <source>
        <strain evidence="2">Race5_Kim</strain>
    </source>
</reference>
<evidence type="ECO:0000313" key="2">
    <source>
        <dbReference type="EMBL" id="UJO16963.1"/>
    </source>
</evidence>